<dbReference type="OrthoDB" id="9180581at2"/>
<dbReference type="Proteomes" id="UP000309138">
    <property type="component" value="Unassembled WGS sequence"/>
</dbReference>
<reference evidence="1 2" key="1">
    <citation type="submission" date="2019-04" db="EMBL/GenBank/DDBJ databases">
        <authorList>
            <person name="Yang Y."/>
            <person name="Wei D."/>
        </authorList>
    </citation>
    <scope>NUCLEOTIDE SEQUENCE [LARGE SCALE GENOMIC DNA]</scope>
    <source>
        <strain evidence="1 2">L-1-4w-11</strain>
    </source>
</reference>
<dbReference type="RefSeq" id="WP_136942506.1">
    <property type="nucleotide sequence ID" value="NZ_SWKR01000002.1"/>
</dbReference>
<evidence type="ECO:0000313" key="2">
    <source>
        <dbReference type="Proteomes" id="UP000309138"/>
    </source>
</evidence>
<organism evidence="1 2">
    <name type="scientific">Sphingomonas baiyangensis</name>
    <dbReference type="NCBI Taxonomy" id="2572576"/>
    <lineage>
        <taxon>Bacteria</taxon>
        <taxon>Pseudomonadati</taxon>
        <taxon>Pseudomonadota</taxon>
        <taxon>Alphaproteobacteria</taxon>
        <taxon>Sphingomonadales</taxon>
        <taxon>Sphingomonadaceae</taxon>
        <taxon>Sphingomonas</taxon>
    </lineage>
</organism>
<gene>
    <name evidence="1" type="ORF">FBR43_07140</name>
</gene>
<evidence type="ECO:0000313" key="1">
    <source>
        <dbReference type="EMBL" id="TKD50563.1"/>
    </source>
</evidence>
<sequence length="123" mass="13715">MTKSFTADTFRAELTKAMPGYQWTVHRAPKDAVQLRATGIKTSGFNRISTLCVDRTTARGFPWYSARCAGFGTRAPFLGEYSDGTLLRTLSGLQRYFEQKANTYAAHARQIKSARPGAEDEKL</sequence>
<comment type="caution">
    <text evidence="1">The sequence shown here is derived from an EMBL/GenBank/DDBJ whole genome shotgun (WGS) entry which is preliminary data.</text>
</comment>
<accession>A0A4U1L2Z7</accession>
<keyword evidence="2" id="KW-1185">Reference proteome</keyword>
<dbReference type="EMBL" id="SWKR01000002">
    <property type="protein sequence ID" value="TKD50563.1"/>
    <property type="molecule type" value="Genomic_DNA"/>
</dbReference>
<name>A0A4U1L2Z7_9SPHN</name>
<protein>
    <submittedName>
        <fullName evidence="1">Uncharacterized protein</fullName>
    </submittedName>
</protein>
<proteinExistence type="predicted"/>
<dbReference type="AlphaFoldDB" id="A0A4U1L2Z7"/>